<dbReference type="CDD" id="cd06454">
    <property type="entry name" value="KBL_like"/>
    <property type="match status" value="1"/>
</dbReference>
<dbReference type="EC" id="2.3.1.37" evidence="11"/>
<dbReference type="InterPro" id="IPR015422">
    <property type="entry name" value="PyrdxlP-dep_Trfase_small"/>
</dbReference>
<keyword evidence="6 10" id="KW-0663">Pyridoxal phosphate</keyword>
<evidence type="ECO:0000256" key="10">
    <source>
        <dbReference type="RuleBase" id="RU003693"/>
    </source>
</evidence>
<keyword evidence="11" id="KW-0496">Mitochondrion</keyword>
<gene>
    <name evidence="14" type="ORF">EN45_013380</name>
</gene>
<protein>
    <recommendedName>
        <fullName evidence="11">5-aminolevulinate synthase</fullName>
        <ecNumber evidence="11">2.3.1.37</ecNumber>
    </recommendedName>
    <alternativeName>
        <fullName evidence="11">5-aminolevulinic acid synthase</fullName>
    </alternativeName>
    <alternativeName>
        <fullName evidence="11">Delta-ALA synthase</fullName>
    </alternativeName>
    <alternativeName>
        <fullName evidence="11">Delta-aminolevulinate synthase</fullName>
    </alternativeName>
</protein>
<evidence type="ECO:0000256" key="3">
    <source>
        <dbReference type="ARBA" id="ARBA00005029"/>
    </source>
</evidence>
<evidence type="ECO:0000256" key="9">
    <source>
        <dbReference type="ARBA" id="ARBA00047654"/>
    </source>
</evidence>
<evidence type="ECO:0000256" key="8">
    <source>
        <dbReference type="ARBA" id="ARBA00023315"/>
    </source>
</evidence>
<keyword evidence="8 11" id="KW-0012">Acyltransferase</keyword>
<dbReference type="Proteomes" id="UP000076449">
    <property type="component" value="Chromosome I"/>
</dbReference>
<comment type="catalytic activity">
    <reaction evidence="9 11">
        <text>succinyl-CoA + glycine + H(+) = 5-aminolevulinate + CO2 + CoA</text>
        <dbReference type="Rhea" id="RHEA:12921"/>
        <dbReference type="ChEBI" id="CHEBI:15378"/>
        <dbReference type="ChEBI" id="CHEBI:16526"/>
        <dbReference type="ChEBI" id="CHEBI:57287"/>
        <dbReference type="ChEBI" id="CHEBI:57292"/>
        <dbReference type="ChEBI" id="CHEBI:57305"/>
        <dbReference type="ChEBI" id="CHEBI:356416"/>
        <dbReference type="EC" id="2.3.1.37"/>
    </reaction>
</comment>
<dbReference type="FunFam" id="3.40.640.10:FF:000006">
    <property type="entry name" value="5-aminolevulinate synthase, mitochondrial"/>
    <property type="match status" value="1"/>
</dbReference>
<evidence type="ECO:0000259" key="13">
    <source>
        <dbReference type="Pfam" id="PF00155"/>
    </source>
</evidence>
<accession>A0A167W395</accession>
<evidence type="ECO:0000256" key="2">
    <source>
        <dbReference type="ARBA" id="ARBA00003076"/>
    </source>
</evidence>
<comment type="subcellular location">
    <subcellularLocation>
        <location evidence="11">Mitochondrion matrix</location>
    </subcellularLocation>
</comment>
<dbReference type="PhylomeDB" id="A0A167W395"/>
<dbReference type="PANTHER" id="PTHR13693">
    <property type="entry name" value="CLASS II AMINOTRANSFERASE/8-AMINO-7-OXONONANOATE SYNTHASE"/>
    <property type="match status" value="1"/>
</dbReference>
<evidence type="ECO:0000256" key="5">
    <source>
        <dbReference type="ARBA" id="ARBA00022679"/>
    </source>
</evidence>
<feature type="domain" description="Aminotransferase class I/classII large" evidence="13">
    <location>
        <begin position="190"/>
        <end position="550"/>
    </location>
</feature>
<comment type="pathway">
    <text evidence="3 11">Porphyrin-containing compound metabolism; protoporphyrin-IX biosynthesis; 5-aminolevulinate from glycine: step 1/1.</text>
</comment>
<dbReference type="UniPathway" id="UPA00251">
    <property type="reaction ID" value="UER00375"/>
</dbReference>
<evidence type="ECO:0000256" key="12">
    <source>
        <dbReference type="SAM" id="MobiDB-lite"/>
    </source>
</evidence>
<organism evidence="14">
    <name type="scientific">Penicillium chrysogenum</name>
    <name type="common">Penicillium notatum</name>
    <dbReference type="NCBI Taxonomy" id="5076"/>
    <lineage>
        <taxon>Eukaryota</taxon>
        <taxon>Fungi</taxon>
        <taxon>Dikarya</taxon>
        <taxon>Ascomycota</taxon>
        <taxon>Pezizomycotina</taxon>
        <taxon>Eurotiomycetes</taxon>
        <taxon>Eurotiomycetidae</taxon>
        <taxon>Eurotiales</taxon>
        <taxon>Aspergillaceae</taxon>
        <taxon>Penicillium</taxon>
        <taxon>Penicillium chrysogenum species complex</taxon>
    </lineage>
</organism>
<dbReference type="InterPro" id="IPR001917">
    <property type="entry name" value="Aminotrans_II_pyridoxalP_BS"/>
</dbReference>
<evidence type="ECO:0000256" key="11">
    <source>
        <dbReference type="RuleBase" id="RU910713"/>
    </source>
</evidence>
<dbReference type="NCBIfam" id="TIGR01821">
    <property type="entry name" value="5aminolev_synth"/>
    <property type="match status" value="1"/>
</dbReference>
<dbReference type="PANTHER" id="PTHR13693:SF102">
    <property type="entry name" value="2-AMINO-3-KETOBUTYRATE COENZYME A LIGASE, MITOCHONDRIAL"/>
    <property type="match status" value="1"/>
</dbReference>
<dbReference type="AlphaFoldDB" id="A0A167W395"/>
<dbReference type="InterPro" id="IPR015421">
    <property type="entry name" value="PyrdxlP-dep_Trfase_major"/>
</dbReference>
<comment type="cofactor">
    <cofactor evidence="1 10">
        <name>pyridoxal 5'-phosphate</name>
        <dbReference type="ChEBI" id="CHEBI:597326"/>
    </cofactor>
</comment>
<dbReference type="Gene3D" id="3.40.640.10">
    <property type="entry name" value="Type I PLP-dependent aspartate aminotransferase-like (Major domain)"/>
    <property type="match status" value="1"/>
</dbReference>
<name>A0A167W395_PENCH</name>
<dbReference type="GO" id="GO:0030170">
    <property type="term" value="F:pyridoxal phosphate binding"/>
    <property type="evidence" value="ECO:0007669"/>
    <property type="project" value="UniProtKB-UniRule"/>
</dbReference>
<feature type="region of interest" description="Disordered" evidence="12">
    <location>
        <begin position="88"/>
        <end position="141"/>
    </location>
</feature>
<dbReference type="Gene3D" id="3.90.1150.10">
    <property type="entry name" value="Aspartate Aminotransferase, domain 1"/>
    <property type="match status" value="1"/>
</dbReference>
<dbReference type="InterPro" id="IPR015424">
    <property type="entry name" value="PyrdxlP-dep_Trfase"/>
</dbReference>
<dbReference type="InterPro" id="IPR050087">
    <property type="entry name" value="AON_synthase_class-II"/>
</dbReference>
<dbReference type="GO" id="GO:0006782">
    <property type="term" value="P:protoporphyrinogen IX biosynthetic process"/>
    <property type="evidence" value="ECO:0007669"/>
    <property type="project" value="UniProtKB-UniRule"/>
</dbReference>
<dbReference type="GO" id="GO:0005759">
    <property type="term" value="C:mitochondrial matrix"/>
    <property type="evidence" value="ECO:0007669"/>
    <property type="project" value="UniProtKB-SubCell"/>
</dbReference>
<keyword evidence="7 11" id="KW-0350">Heme biosynthesis</keyword>
<dbReference type="InterPro" id="IPR010961">
    <property type="entry name" value="4pyrrol_synth_NH2levulA_synth"/>
</dbReference>
<evidence type="ECO:0000256" key="4">
    <source>
        <dbReference type="ARBA" id="ARBA00008392"/>
    </source>
</evidence>
<dbReference type="SUPFAM" id="SSF53383">
    <property type="entry name" value="PLP-dependent transferases"/>
    <property type="match status" value="1"/>
</dbReference>
<dbReference type="PROSITE" id="PS00599">
    <property type="entry name" value="AA_TRANSFER_CLASS_2"/>
    <property type="match status" value="1"/>
</dbReference>
<evidence type="ECO:0000313" key="14">
    <source>
        <dbReference type="EMBL" id="KZN91209.1"/>
    </source>
</evidence>
<dbReference type="GO" id="GO:0003870">
    <property type="term" value="F:5-aminolevulinate synthase activity"/>
    <property type="evidence" value="ECO:0007669"/>
    <property type="project" value="UniProtKB-EC"/>
</dbReference>
<dbReference type="EMBL" id="CM002798">
    <property type="protein sequence ID" value="KZN91209.1"/>
    <property type="molecule type" value="Genomic_DNA"/>
</dbReference>
<comment type="similarity">
    <text evidence="4 10">Belongs to the class-II pyridoxal-phosphate-dependent aminotransferase family.</text>
</comment>
<keyword evidence="5 11" id="KW-0808">Transferase</keyword>
<dbReference type="Pfam" id="PF00155">
    <property type="entry name" value="Aminotran_1_2"/>
    <property type="match status" value="1"/>
</dbReference>
<comment type="function">
    <text evidence="2">Catalyzes the synthesis of 5-aminolevulinate (ALA) from succinyl-CoA and glycine, the first and rate-limiting step in heme biosynthesis.</text>
</comment>
<dbReference type="InterPro" id="IPR004839">
    <property type="entry name" value="Aminotransferase_I/II_large"/>
</dbReference>
<evidence type="ECO:0000256" key="6">
    <source>
        <dbReference type="ARBA" id="ARBA00022898"/>
    </source>
</evidence>
<evidence type="ECO:0000256" key="7">
    <source>
        <dbReference type="ARBA" id="ARBA00023133"/>
    </source>
</evidence>
<reference evidence="14" key="1">
    <citation type="journal article" date="2014" name="Genome Announc.">
        <title>Complete sequencing and chromosome-scale genome assembly of the industrial progenitor strain P2niaD18 from the penicillin producer Penicillium chrysogenum.</title>
        <authorList>
            <person name="Specht T."/>
            <person name="Dahlmann T.A."/>
            <person name="Zadra I."/>
            <person name="Kurnsteiner H."/>
            <person name="Kuck U."/>
        </authorList>
    </citation>
    <scope>NUCLEOTIDE SEQUENCE [LARGE SCALE GENOMIC DNA]</scope>
    <source>
        <strain evidence="14">P2niaD18</strain>
    </source>
</reference>
<evidence type="ECO:0000256" key="1">
    <source>
        <dbReference type="ARBA" id="ARBA00001933"/>
    </source>
</evidence>
<proteinExistence type="inferred from homology"/>
<sequence length="644" mass="68686">MEALLQQSRTMCPFLKRTSPTTLRTLSTATRPSPGGGTMSNLQVLGRRCPVMSKALAVQSARLSGTKRFTSRAAGVAGCQSLRVPTGKRALHTTGGHPASLASGGYEKNERGNPNLANPLRSSPTAAGVGTAVRGPRPEAPANEKFNYGNFYNAELEKKHKDKSYRYFNNINRLANEFPRAHTASAEERVTVWCSNDYLGMGRNPQVLDSMHKTLDTYGAGAGGTRNISGHNQHAVALEDTLAKLHGKEAALVFSSCFVANDATLSTLGSKMPDCVILSDSLNHASMIQGIRHSGAKKMVFKHNDLEDLEAKLASLPLSTPKIIAFESVYSMCGSIAPIEKICDLSDKYGAITFLDEVHAVGMYGPHGAGVAEHLDYDVYASQDTASPQSTKGTVQDRIDIITGTLGKAYGCVGGYIAGSAAMVDTIRSLAPGFIFTTSLPPATMAGADTAIQYQSQQPRDRILQQLHTRAVKTALSDLDIPVIPNPSHIVPLLVGDAELAKQASDKLLEEHGIYVQAINYPTVPRGEERLRITPTPGHVKPLREHLVQAVQAVWNDLGLKRTSDWKSQGGFVGVGVEGAEAANRPIWEDAQLGLQAGETLEGAVAREFNDAAAQAAVPLLKAATPLTEKAYSGMNSTPVGVVA</sequence>